<accession>A0A4C2AEG4</accession>
<dbReference type="OrthoDB" id="496at2759"/>
<dbReference type="SUPFAM" id="SSF48592">
    <property type="entry name" value="GroEL equatorial domain-like"/>
    <property type="match status" value="1"/>
</dbReference>
<keyword evidence="1 4" id="KW-0547">Nucleotide-binding</keyword>
<comment type="caution">
    <text evidence="5">The sequence shown here is derived from an EMBL/GenBank/DDBJ whole genome shotgun (WGS) entry which is preliminary data.</text>
</comment>
<organism evidence="5 6">
    <name type="scientific">Eumeta variegata</name>
    <name type="common">Bagworm moth</name>
    <name type="synonym">Eumeta japonica</name>
    <dbReference type="NCBI Taxonomy" id="151549"/>
    <lineage>
        <taxon>Eukaryota</taxon>
        <taxon>Metazoa</taxon>
        <taxon>Ecdysozoa</taxon>
        <taxon>Arthropoda</taxon>
        <taxon>Hexapoda</taxon>
        <taxon>Insecta</taxon>
        <taxon>Pterygota</taxon>
        <taxon>Neoptera</taxon>
        <taxon>Endopterygota</taxon>
        <taxon>Lepidoptera</taxon>
        <taxon>Glossata</taxon>
        <taxon>Ditrysia</taxon>
        <taxon>Tineoidea</taxon>
        <taxon>Psychidae</taxon>
        <taxon>Oiketicinae</taxon>
        <taxon>Eumeta</taxon>
    </lineage>
</organism>
<dbReference type="SUPFAM" id="SSF54849">
    <property type="entry name" value="GroEL-intermediate domain like"/>
    <property type="match status" value="1"/>
</dbReference>
<evidence type="ECO:0000256" key="4">
    <source>
        <dbReference type="RuleBase" id="RU004187"/>
    </source>
</evidence>
<name>A0A4C2AEG4_EUMVA</name>
<dbReference type="Gene3D" id="1.10.560.10">
    <property type="entry name" value="GroEL-like equatorial domain"/>
    <property type="match status" value="1"/>
</dbReference>
<keyword evidence="6" id="KW-1185">Reference proteome</keyword>
<evidence type="ECO:0000313" key="6">
    <source>
        <dbReference type="Proteomes" id="UP000299102"/>
    </source>
</evidence>
<dbReference type="EMBL" id="BGZK01002959">
    <property type="protein sequence ID" value="GBP97569.1"/>
    <property type="molecule type" value="Genomic_DNA"/>
</dbReference>
<dbReference type="InterPro" id="IPR017998">
    <property type="entry name" value="Chaperone_TCP-1"/>
</dbReference>
<dbReference type="PRINTS" id="PR00304">
    <property type="entry name" value="TCOMPLEXTCP1"/>
</dbReference>
<sequence>MAHDGQPIILCLVACDDGCPSARTAASIILRGPTDAYCDEMERSAHDALCSVRRVLEGGRVVPGGGAVEAALSIYLENFATTLVEHVNLKWVGLDLVEGSLRDNLTACSRTSHIQNQISKIATKQLITILIDDMIKLDPEQKGKMMNNGVDKVGMTEFVRYADFGHGTAVHVLNQRTPTNQVVHPLYFRPTPETGGVSAAATPEFRGALFPAPVNVGAQLPRPYL</sequence>
<dbReference type="Gene3D" id="3.30.260.10">
    <property type="entry name" value="TCP-1-like chaperonin intermediate domain"/>
    <property type="match status" value="1"/>
</dbReference>
<dbReference type="InterPro" id="IPR027410">
    <property type="entry name" value="TCP-1-like_intermed_sf"/>
</dbReference>
<keyword evidence="2 4" id="KW-0067">ATP-binding</keyword>
<dbReference type="PANTHER" id="PTHR11353">
    <property type="entry name" value="CHAPERONIN"/>
    <property type="match status" value="1"/>
</dbReference>
<proteinExistence type="inferred from homology"/>
<dbReference type="Proteomes" id="UP000299102">
    <property type="component" value="Unassembled WGS sequence"/>
</dbReference>
<dbReference type="AlphaFoldDB" id="A0A4C2AEG4"/>
<comment type="similarity">
    <text evidence="4">Belongs to the TCP-1 chaperonin family.</text>
</comment>
<dbReference type="STRING" id="151549.A0A4C2AEG4"/>
<keyword evidence="3 4" id="KW-0143">Chaperone</keyword>
<dbReference type="InterPro" id="IPR027413">
    <property type="entry name" value="GROEL-like_equatorial_sf"/>
</dbReference>
<evidence type="ECO:0000256" key="2">
    <source>
        <dbReference type="ARBA" id="ARBA00022840"/>
    </source>
</evidence>
<dbReference type="GO" id="GO:0005524">
    <property type="term" value="F:ATP binding"/>
    <property type="evidence" value="ECO:0007669"/>
    <property type="project" value="UniProtKB-KW"/>
</dbReference>
<evidence type="ECO:0000313" key="5">
    <source>
        <dbReference type="EMBL" id="GBP97569.1"/>
    </source>
</evidence>
<dbReference type="GO" id="GO:0140662">
    <property type="term" value="F:ATP-dependent protein folding chaperone"/>
    <property type="evidence" value="ECO:0007669"/>
    <property type="project" value="InterPro"/>
</dbReference>
<dbReference type="Pfam" id="PF00118">
    <property type="entry name" value="Cpn60_TCP1"/>
    <property type="match status" value="1"/>
</dbReference>
<evidence type="ECO:0000256" key="1">
    <source>
        <dbReference type="ARBA" id="ARBA00022741"/>
    </source>
</evidence>
<dbReference type="InterPro" id="IPR002423">
    <property type="entry name" value="Cpn60/GroEL/TCP-1"/>
</dbReference>
<gene>
    <name evidence="5" type="primary">CCT1</name>
    <name evidence="5" type="ORF">EVAR_97388_1</name>
</gene>
<protein>
    <submittedName>
        <fullName evidence="5">T-complex protein 1 subunit alpha</fullName>
    </submittedName>
</protein>
<evidence type="ECO:0000256" key="3">
    <source>
        <dbReference type="ARBA" id="ARBA00023186"/>
    </source>
</evidence>
<reference evidence="5 6" key="1">
    <citation type="journal article" date="2019" name="Commun. Biol.">
        <title>The bagworm genome reveals a unique fibroin gene that provides high tensile strength.</title>
        <authorList>
            <person name="Kono N."/>
            <person name="Nakamura H."/>
            <person name="Ohtoshi R."/>
            <person name="Tomita M."/>
            <person name="Numata K."/>
            <person name="Arakawa K."/>
        </authorList>
    </citation>
    <scope>NUCLEOTIDE SEQUENCE [LARGE SCALE GENOMIC DNA]</scope>
</reference>